<sequence>MKLILVLAFVAVVAARPDDDYSRYENFDVTELTENNRLLKAYTECFLGTGKCTPEGSDFKKWIPQSVQDNCSKCSEKQKTLVAKVIIATKEKLAEQWEKLNKLHNPEGKFDKTLSEFLEKYGH</sequence>
<evidence type="ECO:0000313" key="2">
    <source>
        <dbReference type="Proteomes" id="UP001652626"/>
    </source>
</evidence>
<evidence type="ECO:0000256" key="1">
    <source>
        <dbReference type="SAM" id="SignalP"/>
    </source>
</evidence>
<feature type="signal peptide" evidence="1">
    <location>
        <begin position="1"/>
        <end position="15"/>
    </location>
</feature>
<dbReference type="InterPro" id="IPR036682">
    <property type="entry name" value="OS_D_A10/PebIII_sf"/>
</dbReference>
<feature type="chain" id="PRO_5045432573" evidence="1">
    <location>
        <begin position="16"/>
        <end position="123"/>
    </location>
</feature>
<dbReference type="Gene3D" id="1.10.2080.10">
    <property type="entry name" value="Insect odorant-binding protein A10/Ejaculatory bulb-specific protein 3"/>
    <property type="match status" value="1"/>
</dbReference>
<keyword evidence="2" id="KW-1185">Reference proteome</keyword>
<name>A0ABM4ARB1_VANTA</name>
<protein>
    <submittedName>
        <fullName evidence="3">Allergen Tha p 1-like</fullName>
    </submittedName>
</protein>
<dbReference type="PANTHER" id="PTHR11257">
    <property type="entry name" value="CHEMOSENSORY PROTEIN-RELATED"/>
    <property type="match status" value="1"/>
</dbReference>
<proteinExistence type="predicted"/>
<dbReference type="Pfam" id="PF03392">
    <property type="entry name" value="OS-D"/>
    <property type="match status" value="1"/>
</dbReference>
<dbReference type="GeneID" id="113399845"/>
<gene>
    <name evidence="3" type="primary">LOC113399845</name>
</gene>
<accession>A0ABM4ARB1</accession>
<dbReference type="PANTHER" id="PTHR11257:SF13">
    <property type="entry name" value="GEO07322P1"/>
    <property type="match status" value="1"/>
</dbReference>
<evidence type="ECO:0000313" key="3">
    <source>
        <dbReference type="RefSeq" id="XP_064073836.1"/>
    </source>
</evidence>
<dbReference type="Proteomes" id="UP001652626">
    <property type="component" value="Chromosome 18"/>
</dbReference>
<dbReference type="InterPro" id="IPR005055">
    <property type="entry name" value="A10/PebIII"/>
</dbReference>
<keyword evidence="1" id="KW-0732">Signal</keyword>
<reference evidence="3" key="1">
    <citation type="submission" date="2025-08" db="UniProtKB">
        <authorList>
            <consortium name="RefSeq"/>
        </authorList>
    </citation>
    <scope>IDENTIFICATION</scope>
    <source>
        <tissue evidence="3">Whole body</tissue>
    </source>
</reference>
<organism evidence="2 3">
    <name type="scientific">Vanessa tameamea</name>
    <name type="common">Kamehameha butterfly</name>
    <dbReference type="NCBI Taxonomy" id="334116"/>
    <lineage>
        <taxon>Eukaryota</taxon>
        <taxon>Metazoa</taxon>
        <taxon>Ecdysozoa</taxon>
        <taxon>Arthropoda</taxon>
        <taxon>Hexapoda</taxon>
        <taxon>Insecta</taxon>
        <taxon>Pterygota</taxon>
        <taxon>Neoptera</taxon>
        <taxon>Endopterygota</taxon>
        <taxon>Lepidoptera</taxon>
        <taxon>Glossata</taxon>
        <taxon>Ditrysia</taxon>
        <taxon>Papilionoidea</taxon>
        <taxon>Nymphalidae</taxon>
        <taxon>Nymphalinae</taxon>
        <taxon>Vanessa</taxon>
    </lineage>
</organism>
<dbReference type="RefSeq" id="XP_064073836.1">
    <property type="nucleotide sequence ID" value="XM_064217766.1"/>
</dbReference>
<dbReference type="SUPFAM" id="SSF100910">
    <property type="entry name" value="Chemosensory protein Csp2"/>
    <property type="match status" value="1"/>
</dbReference>